<evidence type="ECO:0000256" key="8">
    <source>
        <dbReference type="SAM" id="MobiDB-lite"/>
    </source>
</evidence>
<gene>
    <name evidence="6 9" type="primary">rnpA</name>
    <name evidence="9" type="ORF">FNH05_20590</name>
</gene>
<dbReference type="Gene3D" id="3.30.230.10">
    <property type="match status" value="1"/>
</dbReference>
<dbReference type="AlphaFoldDB" id="A0A558C9Q1"/>
<dbReference type="SUPFAM" id="SSF54211">
    <property type="entry name" value="Ribosomal protein S5 domain 2-like"/>
    <property type="match status" value="1"/>
</dbReference>
<dbReference type="GO" id="GO:0030677">
    <property type="term" value="C:ribonuclease P complex"/>
    <property type="evidence" value="ECO:0007669"/>
    <property type="project" value="TreeGrafter"/>
</dbReference>
<keyword evidence="2 6" id="KW-0540">Nuclease</keyword>
<comment type="function">
    <text evidence="6">RNaseP catalyzes the removal of the 5'-leader sequence from pre-tRNA to produce the mature 5'-terminus. It can also cleave other RNA substrates such as 4.5S RNA. The protein component plays an auxiliary but essential role in vivo by binding to the 5'-leader sequence and broadening the substrate specificity of the ribozyme.</text>
</comment>
<evidence type="ECO:0000256" key="7">
    <source>
        <dbReference type="NCBIfam" id="TIGR00188"/>
    </source>
</evidence>
<dbReference type="GO" id="GO:0004526">
    <property type="term" value="F:ribonuclease P activity"/>
    <property type="evidence" value="ECO:0007669"/>
    <property type="project" value="UniProtKB-UniRule"/>
</dbReference>
<evidence type="ECO:0000256" key="6">
    <source>
        <dbReference type="HAMAP-Rule" id="MF_00227"/>
    </source>
</evidence>
<dbReference type="InterPro" id="IPR014721">
    <property type="entry name" value="Ribsml_uS5_D2-typ_fold_subgr"/>
</dbReference>
<dbReference type="GO" id="GO:0000049">
    <property type="term" value="F:tRNA binding"/>
    <property type="evidence" value="ECO:0007669"/>
    <property type="project" value="UniProtKB-UniRule"/>
</dbReference>
<evidence type="ECO:0000256" key="5">
    <source>
        <dbReference type="ARBA" id="ARBA00022884"/>
    </source>
</evidence>
<keyword evidence="3 6" id="KW-0255">Endonuclease</keyword>
<dbReference type="InterPro" id="IPR000100">
    <property type="entry name" value="RNase_P"/>
</dbReference>
<feature type="compositionally biased region" description="Basic and acidic residues" evidence="8">
    <location>
        <begin position="73"/>
        <end position="83"/>
    </location>
</feature>
<dbReference type="PANTHER" id="PTHR33992">
    <property type="entry name" value="RIBONUCLEASE P PROTEIN COMPONENT"/>
    <property type="match status" value="1"/>
</dbReference>
<dbReference type="GO" id="GO:0042781">
    <property type="term" value="F:3'-tRNA processing endoribonuclease activity"/>
    <property type="evidence" value="ECO:0007669"/>
    <property type="project" value="TreeGrafter"/>
</dbReference>
<proteinExistence type="inferred from homology"/>
<evidence type="ECO:0000313" key="9">
    <source>
        <dbReference type="EMBL" id="TVT45508.1"/>
    </source>
</evidence>
<comment type="similarity">
    <text evidence="6">Belongs to the RnpA family.</text>
</comment>
<dbReference type="InterPro" id="IPR020568">
    <property type="entry name" value="Ribosomal_Su5_D2-typ_SF"/>
</dbReference>
<keyword evidence="1 6" id="KW-0819">tRNA processing</keyword>
<comment type="subunit">
    <text evidence="6">Consists of a catalytic RNA component (M1 or rnpB) and a protein subunit.</text>
</comment>
<dbReference type="Pfam" id="PF00825">
    <property type="entry name" value="Ribonuclease_P"/>
    <property type="match status" value="1"/>
</dbReference>
<keyword evidence="5 6" id="KW-0694">RNA-binding</keyword>
<dbReference type="Proteomes" id="UP000320011">
    <property type="component" value="Unassembled WGS sequence"/>
</dbReference>
<evidence type="ECO:0000313" key="10">
    <source>
        <dbReference type="Proteomes" id="UP000320011"/>
    </source>
</evidence>
<dbReference type="PANTHER" id="PTHR33992:SF1">
    <property type="entry name" value="RIBONUCLEASE P PROTEIN COMPONENT"/>
    <property type="match status" value="1"/>
</dbReference>
<comment type="caution">
    <text evidence="9">The sequence shown here is derived from an EMBL/GenBank/DDBJ whole genome shotgun (WGS) entry which is preliminary data.</text>
</comment>
<feature type="compositionally biased region" description="Low complexity" evidence="8">
    <location>
        <begin position="51"/>
        <end position="60"/>
    </location>
</feature>
<reference evidence="9 10" key="2">
    <citation type="submission" date="2019-08" db="EMBL/GenBank/DDBJ databases">
        <title>Amycolatopsis acidicola sp. nov., isolated from peat swamp forest soil.</title>
        <authorList>
            <person name="Srisuk N."/>
        </authorList>
    </citation>
    <scope>NUCLEOTIDE SEQUENCE [LARGE SCALE GENOMIC DNA]</scope>
    <source>
        <strain evidence="9 10">TBRC 6029</strain>
    </source>
</reference>
<keyword evidence="10" id="KW-1185">Reference proteome</keyword>
<dbReference type="EC" id="3.1.26.5" evidence="6 7"/>
<dbReference type="HAMAP" id="MF_00227">
    <property type="entry name" value="RNase_P"/>
    <property type="match status" value="1"/>
</dbReference>
<organism evidence="9 10">
    <name type="scientific">Amycolatopsis rhizosphaerae</name>
    <dbReference type="NCBI Taxonomy" id="2053003"/>
    <lineage>
        <taxon>Bacteria</taxon>
        <taxon>Bacillati</taxon>
        <taxon>Actinomycetota</taxon>
        <taxon>Actinomycetes</taxon>
        <taxon>Pseudonocardiales</taxon>
        <taxon>Pseudonocardiaceae</taxon>
        <taxon>Amycolatopsis</taxon>
    </lineage>
</organism>
<evidence type="ECO:0000256" key="3">
    <source>
        <dbReference type="ARBA" id="ARBA00022759"/>
    </source>
</evidence>
<accession>A0A558C9Q1</accession>
<feature type="region of interest" description="Disordered" evidence="8">
    <location>
        <begin position="158"/>
        <end position="179"/>
    </location>
</feature>
<keyword evidence="4 6" id="KW-0378">Hydrolase</keyword>
<reference evidence="9 10" key="1">
    <citation type="submission" date="2019-07" db="EMBL/GenBank/DDBJ databases">
        <authorList>
            <person name="Duangmal K."/>
            <person name="Teo W.F.A."/>
        </authorList>
    </citation>
    <scope>NUCLEOTIDE SEQUENCE [LARGE SCALE GENOMIC DNA]</scope>
    <source>
        <strain evidence="9 10">TBRC 6029</strain>
    </source>
</reference>
<sequence>MLPPAARLRRSEDFREVMRRGSRAGRRRLVVHALWASDEQTVTAVSSPGETPAEASSSLPTPSPLPVCPTERSTADEPVRPSRAELTARNVRAGFVVSKAVGNSVVRHRVSRRLRHLVAARLGTVPPGSSLVIRALPPAATASSAELGADLDAALRRLSQSPNRRAAGSPERTHDGSAV</sequence>
<dbReference type="OrthoDB" id="196964at2"/>
<evidence type="ECO:0000256" key="4">
    <source>
        <dbReference type="ARBA" id="ARBA00022801"/>
    </source>
</evidence>
<dbReference type="GO" id="GO:0001682">
    <property type="term" value="P:tRNA 5'-leader removal"/>
    <property type="evidence" value="ECO:0007669"/>
    <property type="project" value="UniProtKB-UniRule"/>
</dbReference>
<dbReference type="RefSeq" id="WP_144590341.1">
    <property type="nucleotide sequence ID" value="NZ_VJWX01000212.1"/>
</dbReference>
<evidence type="ECO:0000256" key="1">
    <source>
        <dbReference type="ARBA" id="ARBA00022694"/>
    </source>
</evidence>
<evidence type="ECO:0000256" key="2">
    <source>
        <dbReference type="ARBA" id="ARBA00022722"/>
    </source>
</evidence>
<protein>
    <recommendedName>
        <fullName evidence="6 7">Ribonuclease P protein component</fullName>
        <shortName evidence="6">RNase P protein</shortName>
        <shortName evidence="6">RNaseP protein</shortName>
        <ecNumber evidence="6 7">3.1.26.5</ecNumber>
    </recommendedName>
    <alternativeName>
        <fullName evidence="6">Protein C5</fullName>
    </alternativeName>
</protein>
<dbReference type="EMBL" id="VJWX01000212">
    <property type="protein sequence ID" value="TVT45508.1"/>
    <property type="molecule type" value="Genomic_DNA"/>
</dbReference>
<name>A0A558C9Q1_9PSEU</name>
<comment type="catalytic activity">
    <reaction evidence="6">
        <text>Endonucleolytic cleavage of RNA, removing 5'-extranucleotides from tRNA precursor.</text>
        <dbReference type="EC" id="3.1.26.5"/>
    </reaction>
</comment>
<dbReference type="NCBIfam" id="TIGR00188">
    <property type="entry name" value="rnpA"/>
    <property type="match status" value="1"/>
</dbReference>
<feature type="region of interest" description="Disordered" evidence="8">
    <location>
        <begin position="41"/>
        <end position="85"/>
    </location>
</feature>